<comment type="caution">
    <text evidence="2">The sequence shown here is derived from an EMBL/GenBank/DDBJ whole genome shotgun (WGS) entry which is preliminary data.</text>
</comment>
<keyword evidence="3" id="KW-1185">Reference proteome</keyword>
<feature type="region of interest" description="Disordered" evidence="1">
    <location>
        <begin position="32"/>
        <end position="101"/>
    </location>
</feature>
<reference evidence="2 3" key="1">
    <citation type="submission" date="2020-08" db="EMBL/GenBank/DDBJ databases">
        <title>Sequencing the genomes of 1000 actinobacteria strains.</title>
        <authorList>
            <person name="Klenk H.-P."/>
        </authorList>
    </citation>
    <scope>NUCLEOTIDE SEQUENCE [LARGE SCALE GENOMIC DNA]</scope>
    <source>
        <strain evidence="2 3">DSM 22826</strain>
    </source>
</reference>
<dbReference type="AlphaFoldDB" id="A0A839QGS1"/>
<evidence type="ECO:0000313" key="2">
    <source>
        <dbReference type="EMBL" id="MBB2994803.1"/>
    </source>
</evidence>
<evidence type="ECO:0000256" key="1">
    <source>
        <dbReference type="SAM" id="MobiDB-lite"/>
    </source>
</evidence>
<protein>
    <submittedName>
        <fullName evidence="2">Uncharacterized protein</fullName>
    </submittedName>
</protein>
<accession>A0A839QGS1</accession>
<proteinExistence type="predicted"/>
<dbReference type="Proteomes" id="UP000523000">
    <property type="component" value="Unassembled WGS sequence"/>
</dbReference>
<name>A0A839QGS1_9MICC</name>
<organism evidence="2 3">
    <name type="scientific">Paeniglutamicibacter cryotolerans</name>
    <dbReference type="NCBI Taxonomy" id="670079"/>
    <lineage>
        <taxon>Bacteria</taxon>
        <taxon>Bacillati</taxon>
        <taxon>Actinomycetota</taxon>
        <taxon>Actinomycetes</taxon>
        <taxon>Micrococcales</taxon>
        <taxon>Micrococcaceae</taxon>
        <taxon>Paeniglutamicibacter</taxon>
    </lineage>
</organism>
<feature type="compositionally biased region" description="Low complexity" evidence="1">
    <location>
        <begin position="33"/>
        <end position="81"/>
    </location>
</feature>
<evidence type="ECO:0000313" key="3">
    <source>
        <dbReference type="Proteomes" id="UP000523000"/>
    </source>
</evidence>
<dbReference type="EMBL" id="JACHVS010000001">
    <property type="protein sequence ID" value="MBB2994803.1"/>
    <property type="molecule type" value="Genomic_DNA"/>
</dbReference>
<sequence>MAVLVIGVLAIGAIWFLNKAAKPDSMAAPTHAVSATPSVTPSQSPAATPSATPVATPTPSKEPFASSSAAASSGAAQWSKAPTPVEATSEDQGEAYLKPGERTAEDRRLSYRHCADGSLVALAETAKHYLSICDVSGRLFYRGEGKKSGNIMDLPAQRIGYDGFEATTGSGSGKTTYYFDHERLQVVIGSTTQADDPITNYNTWG</sequence>
<gene>
    <name evidence="2" type="ORF">E9229_000994</name>
</gene>